<dbReference type="AlphaFoldDB" id="A0A9P4PRH0"/>
<evidence type="ECO:0000313" key="2">
    <source>
        <dbReference type="Proteomes" id="UP000799764"/>
    </source>
</evidence>
<comment type="caution">
    <text evidence="1">The sequence shown here is derived from an EMBL/GenBank/DDBJ whole genome shotgun (WGS) entry which is preliminary data.</text>
</comment>
<dbReference type="EMBL" id="MU001495">
    <property type="protein sequence ID" value="KAF2448905.1"/>
    <property type="molecule type" value="Genomic_DNA"/>
</dbReference>
<name>A0A9P4PRH0_9PLEO</name>
<evidence type="ECO:0000313" key="1">
    <source>
        <dbReference type="EMBL" id="KAF2448905.1"/>
    </source>
</evidence>
<organism evidence="1 2">
    <name type="scientific">Karstenula rhodostoma CBS 690.94</name>
    <dbReference type="NCBI Taxonomy" id="1392251"/>
    <lineage>
        <taxon>Eukaryota</taxon>
        <taxon>Fungi</taxon>
        <taxon>Dikarya</taxon>
        <taxon>Ascomycota</taxon>
        <taxon>Pezizomycotina</taxon>
        <taxon>Dothideomycetes</taxon>
        <taxon>Pleosporomycetidae</taxon>
        <taxon>Pleosporales</taxon>
        <taxon>Massarineae</taxon>
        <taxon>Didymosphaeriaceae</taxon>
        <taxon>Karstenula</taxon>
    </lineage>
</organism>
<dbReference type="OrthoDB" id="3799951at2759"/>
<gene>
    <name evidence="1" type="ORF">P171DRAFT_428896</name>
</gene>
<reference evidence="1" key="1">
    <citation type="journal article" date="2020" name="Stud. Mycol.">
        <title>101 Dothideomycetes genomes: a test case for predicting lifestyles and emergence of pathogens.</title>
        <authorList>
            <person name="Haridas S."/>
            <person name="Albert R."/>
            <person name="Binder M."/>
            <person name="Bloem J."/>
            <person name="Labutti K."/>
            <person name="Salamov A."/>
            <person name="Andreopoulos B."/>
            <person name="Baker S."/>
            <person name="Barry K."/>
            <person name="Bills G."/>
            <person name="Bluhm B."/>
            <person name="Cannon C."/>
            <person name="Castanera R."/>
            <person name="Culley D."/>
            <person name="Daum C."/>
            <person name="Ezra D."/>
            <person name="Gonzalez J."/>
            <person name="Henrissat B."/>
            <person name="Kuo A."/>
            <person name="Liang C."/>
            <person name="Lipzen A."/>
            <person name="Lutzoni F."/>
            <person name="Magnuson J."/>
            <person name="Mondo S."/>
            <person name="Nolan M."/>
            <person name="Ohm R."/>
            <person name="Pangilinan J."/>
            <person name="Park H.-J."/>
            <person name="Ramirez L."/>
            <person name="Alfaro M."/>
            <person name="Sun H."/>
            <person name="Tritt A."/>
            <person name="Yoshinaga Y."/>
            <person name="Zwiers L.-H."/>
            <person name="Turgeon B."/>
            <person name="Goodwin S."/>
            <person name="Spatafora J."/>
            <person name="Crous P."/>
            <person name="Grigoriev I."/>
        </authorList>
    </citation>
    <scope>NUCLEOTIDE SEQUENCE</scope>
    <source>
        <strain evidence="1">CBS 690.94</strain>
    </source>
</reference>
<accession>A0A9P4PRH0</accession>
<sequence>MAQDAHGGPCLATLSNELLLEIATHLERDYQYTSPQSTSLKNLSLVNHHFRWLLRPLLMRSIVLAKPPSLAGQTSLRWQPSVRVWNQMREGIHFFSVDANMHSQIKKMQLEIPVYIDEAEKFRNSKTPTPKDEIVKFLTKLTSLEHLHLQTPPECNSSALDYARKPKYLARRVSVADPACRYYLDSLPLYARIMDDIIPPLCFANVTTLVVDQTMVFLLEHCPRVRHLGLFNSKDEYRSPFVGFGYYSKFAPHVTHVEARARWSSAEIPRLIRAWPNLQHLGVFPANDPEPLKLGTLLKDLARSSKRFKVLKLAGFCVDSFWASGPVRLSNLFLNTENVLAHWINLSEEIELPWETFSREHAGQKIMIDVMEMVFRSLGDLDECRIGDVAGARRVWDDHPSDYSGEFLRPHGDGHDGQPWTLRFNWLENAELRGPVKGKWDGDWLLRQI</sequence>
<proteinExistence type="predicted"/>
<protein>
    <submittedName>
        <fullName evidence="1">Uncharacterized protein</fullName>
    </submittedName>
</protein>
<keyword evidence="2" id="KW-1185">Reference proteome</keyword>
<dbReference type="Proteomes" id="UP000799764">
    <property type="component" value="Unassembled WGS sequence"/>
</dbReference>